<dbReference type="GeneID" id="65535528"/>
<sequence length="85" mass="10276">MKVTFEHPTIIFDDRIAEIIIEFVNHILYADSEKTLRQIVADFADKYDLDRYFVYGYGSHHLWLTQRKITTPDITFEYRILIVEY</sequence>
<dbReference type="AlphaFoldDB" id="A0A1B1S6Y3"/>
<accession>A0A1B1S6Y3</accession>
<evidence type="ECO:0000313" key="1">
    <source>
        <dbReference type="EMBL" id="ANU62554.1"/>
    </source>
</evidence>
<accession>A0A1Z2XEV7</accession>
<keyword evidence="2" id="KW-1185">Reference proteome</keyword>
<gene>
    <name evidence="1" type="ORF">A4V02_01580</name>
</gene>
<dbReference type="RefSeq" id="WP_068959950.1">
    <property type="nucleotide sequence ID" value="NZ_CAJTAP010000052.1"/>
</dbReference>
<name>A0A1B1S6Y3_9BACT</name>
<dbReference type="EMBL" id="CP015402">
    <property type="protein sequence ID" value="ANU62554.1"/>
    <property type="molecule type" value="Genomic_DNA"/>
</dbReference>
<organism evidence="1 2">
    <name type="scientific">Muribaculum intestinale</name>
    <dbReference type="NCBI Taxonomy" id="1796646"/>
    <lineage>
        <taxon>Bacteria</taxon>
        <taxon>Pseudomonadati</taxon>
        <taxon>Bacteroidota</taxon>
        <taxon>Bacteroidia</taxon>
        <taxon>Bacteroidales</taxon>
        <taxon>Muribaculaceae</taxon>
        <taxon>Muribaculum</taxon>
    </lineage>
</organism>
<dbReference type="KEGG" id="pary:A4V02_01580"/>
<dbReference type="STRING" id="1796646.A4V02_01580"/>
<proteinExistence type="predicted"/>
<dbReference type="Proteomes" id="UP000186351">
    <property type="component" value="Chromosome"/>
</dbReference>
<dbReference type="OrthoDB" id="1013233at2"/>
<protein>
    <submittedName>
        <fullName evidence="1">Uncharacterized protein</fullName>
    </submittedName>
</protein>
<reference evidence="2" key="1">
    <citation type="submission" date="2016-04" db="EMBL/GenBank/DDBJ databases">
        <title>Complete Genome Sequences of Twelve Strains of a Stable Defined Moderately Diverse Mouse Microbiota 2 (sDMDMm2).</title>
        <authorList>
            <person name="Uchimura Y."/>
            <person name="Wyss M."/>
            <person name="Brugiroux S."/>
            <person name="Limenitakis J.P."/>
            <person name="Stecher B."/>
            <person name="McCoy K.D."/>
            <person name="Macpherson A.J."/>
        </authorList>
    </citation>
    <scope>NUCLEOTIDE SEQUENCE [LARGE SCALE GENOMIC DNA]</scope>
    <source>
        <strain evidence="2">YL27</strain>
    </source>
</reference>
<evidence type="ECO:0000313" key="2">
    <source>
        <dbReference type="Proteomes" id="UP000186351"/>
    </source>
</evidence>